<dbReference type="AlphaFoldDB" id="A0A1G4J8H3"/>
<dbReference type="PANTHER" id="PTHR31465">
    <property type="entry name" value="PROTEIN RTA1-RELATED"/>
    <property type="match status" value="1"/>
</dbReference>
<keyword evidence="4 6" id="KW-1133">Transmembrane helix</keyword>
<evidence type="ECO:0000256" key="3">
    <source>
        <dbReference type="ARBA" id="ARBA00022692"/>
    </source>
</evidence>
<dbReference type="Pfam" id="PF04479">
    <property type="entry name" value="RTA1"/>
    <property type="match status" value="1"/>
</dbReference>
<protein>
    <submittedName>
        <fullName evidence="7">LADA_0D13344g1_1</fullName>
    </submittedName>
</protein>
<feature type="transmembrane region" description="Helical" evidence="6">
    <location>
        <begin position="263"/>
        <end position="282"/>
    </location>
</feature>
<gene>
    <name evidence="7" type="ORF">LADA_0D13344G</name>
</gene>
<keyword evidence="3 6" id="KW-0812">Transmembrane</keyword>
<dbReference type="OrthoDB" id="3358017at2759"/>
<dbReference type="EMBL" id="LT598454">
    <property type="protein sequence ID" value="SCU86252.1"/>
    <property type="molecule type" value="Genomic_DNA"/>
</dbReference>
<dbReference type="PANTHER" id="PTHR31465:SF1">
    <property type="entry name" value="PROTEIN RTA1-RELATED"/>
    <property type="match status" value="1"/>
</dbReference>
<evidence type="ECO:0000256" key="1">
    <source>
        <dbReference type="ARBA" id="ARBA00004141"/>
    </source>
</evidence>
<sequence length="312" mass="34317">MNSSDTTGNTYQLYQYTPNIGAAVFFAVVFIFATAVLIVEICISSKKVKTVMRSFQSDDEEANAGTYRFGVLPPKKISAKYICLIIGCVLEAIGYIGRAVSARNLDSLGPFIIQSVLLLVSPALMAASIYMIFGRILVLTDATAASIVPARYSTTIFVCGDILSFLMQASGGGLEASESSRDMGEKIIVGGLIIQIIFFGLFLVTEIRYIYVMSRRVSMGKRFKCANLVLLTASILIMIRSIVRTIEFAQGYDGYLISHEWTIFVFDAIPMSFVAVLFLATLPHSGLFRLEIKKAGRFLVKELDPMDCPAKY</sequence>
<feature type="transmembrane region" description="Helical" evidence="6">
    <location>
        <begin position="81"/>
        <end position="100"/>
    </location>
</feature>
<accession>A0A1G4J8H3</accession>
<keyword evidence="5 6" id="KW-0472">Membrane</keyword>
<evidence type="ECO:0000256" key="6">
    <source>
        <dbReference type="SAM" id="Phobius"/>
    </source>
</evidence>
<evidence type="ECO:0000256" key="5">
    <source>
        <dbReference type="ARBA" id="ARBA00023136"/>
    </source>
</evidence>
<comment type="similarity">
    <text evidence="2">Belongs to the lipid-translocating exporter (LTE) (TC 9.A.26.1) family.</text>
</comment>
<comment type="subcellular location">
    <subcellularLocation>
        <location evidence="1">Membrane</location>
        <topology evidence="1">Multi-pass membrane protein</topology>
    </subcellularLocation>
</comment>
<feature type="transmembrane region" description="Helical" evidence="6">
    <location>
        <begin position="112"/>
        <end position="138"/>
    </location>
</feature>
<feature type="transmembrane region" description="Helical" evidence="6">
    <location>
        <begin position="150"/>
        <end position="167"/>
    </location>
</feature>
<proteinExistence type="inferred from homology"/>
<name>A0A1G4J8H3_9SACH</name>
<dbReference type="Proteomes" id="UP000190274">
    <property type="component" value="Chromosome D"/>
</dbReference>
<evidence type="ECO:0000313" key="7">
    <source>
        <dbReference type="EMBL" id="SCU86252.1"/>
    </source>
</evidence>
<feature type="transmembrane region" description="Helical" evidence="6">
    <location>
        <begin position="225"/>
        <end position="243"/>
    </location>
</feature>
<organism evidence="7 8">
    <name type="scientific">Lachancea dasiensis</name>
    <dbReference type="NCBI Taxonomy" id="1072105"/>
    <lineage>
        <taxon>Eukaryota</taxon>
        <taxon>Fungi</taxon>
        <taxon>Dikarya</taxon>
        <taxon>Ascomycota</taxon>
        <taxon>Saccharomycotina</taxon>
        <taxon>Saccharomycetes</taxon>
        <taxon>Saccharomycetales</taxon>
        <taxon>Saccharomycetaceae</taxon>
        <taxon>Lachancea</taxon>
    </lineage>
</organism>
<feature type="transmembrane region" description="Helical" evidence="6">
    <location>
        <begin position="187"/>
        <end position="204"/>
    </location>
</feature>
<dbReference type="GO" id="GO:0016020">
    <property type="term" value="C:membrane"/>
    <property type="evidence" value="ECO:0007669"/>
    <property type="project" value="UniProtKB-SubCell"/>
</dbReference>
<feature type="transmembrane region" description="Helical" evidence="6">
    <location>
        <begin position="20"/>
        <end position="43"/>
    </location>
</feature>
<evidence type="ECO:0000256" key="2">
    <source>
        <dbReference type="ARBA" id="ARBA00009969"/>
    </source>
</evidence>
<evidence type="ECO:0000256" key="4">
    <source>
        <dbReference type="ARBA" id="ARBA00022989"/>
    </source>
</evidence>
<reference evidence="7 8" key="1">
    <citation type="submission" date="2016-03" db="EMBL/GenBank/DDBJ databases">
        <authorList>
            <person name="Devillers H."/>
        </authorList>
    </citation>
    <scope>NUCLEOTIDE SEQUENCE [LARGE SCALE GENOMIC DNA]</scope>
    <source>
        <strain evidence="7">CBS 10888</strain>
    </source>
</reference>
<dbReference type="InterPro" id="IPR007568">
    <property type="entry name" value="RTA1"/>
</dbReference>
<keyword evidence="8" id="KW-1185">Reference proteome</keyword>
<evidence type="ECO:0000313" key="8">
    <source>
        <dbReference type="Proteomes" id="UP000190274"/>
    </source>
</evidence>